<gene>
    <name evidence="5" type="ORF">COT71_01685</name>
</gene>
<organism evidence="5 6">
    <name type="scientific">Candidatus Andersenbacteria bacterium CG10_big_fil_rev_8_21_14_0_10_54_11</name>
    <dbReference type="NCBI Taxonomy" id="1974485"/>
    <lineage>
        <taxon>Bacteria</taxon>
        <taxon>Candidatus Anderseniibacteriota</taxon>
    </lineage>
</organism>
<dbReference type="SUPFAM" id="SSF53335">
    <property type="entry name" value="S-adenosyl-L-methionine-dependent methyltransferases"/>
    <property type="match status" value="1"/>
</dbReference>
<keyword evidence="1" id="KW-0489">Methyltransferase</keyword>
<dbReference type="InterPro" id="IPR025714">
    <property type="entry name" value="Methyltranfer_dom"/>
</dbReference>
<dbReference type="GO" id="GO:0032259">
    <property type="term" value="P:methylation"/>
    <property type="evidence" value="ECO:0007669"/>
    <property type="project" value="UniProtKB-KW"/>
</dbReference>
<dbReference type="GO" id="GO:0008168">
    <property type="term" value="F:methyltransferase activity"/>
    <property type="evidence" value="ECO:0007669"/>
    <property type="project" value="UniProtKB-KW"/>
</dbReference>
<comment type="caution">
    <text evidence="5">The sequence shown here is derived from an EMBL/GenBank/DDBJ whole genome shotgun (WGS) entry which is preliminary data.</text>
</comment>
<dbReference type="Pfam" id="PF13847">
    <property type="entry name" value="Methyltransf_31"/>
    <property type="match status" value="1"/>
</dbReference>
<evidence type="ECO:0000313" key="5">
    <source>
        <dbReference type="EMBL" id="PIT98235.1"/>
    </source>
</evidence>
<sequence length="303" mass="33406">MPVSVQHMTRQQRETLDFFDRTAEAWNAKVDERAGERVNVIAQRNAYTLHVVSGRPEMRRALDVGCGVGDLCIELARRGIRTTGLDFAPKMIEIAGRRLAESPVTGLDFHAKDIFEFPLEKEAYDLIVANGFIEYVSFAQRDLFFSLALEALSPDGSLVISSRNRLFNLFSMNSFTEQEMAEGALEGLVLESAAWVQGETVDTMLGHEAAALPKEDIMHADTGVGVKTRYQYTPVQLLQLLGAAGYGAEGVSPIHIHGVLPAFKEAQPAVHVCIANALQKFAIENHVLLPQASAFMVHVRKRA</sequence>
<feature type="domain" description="Methyltransferase" evidence="4">
    <location>
        <begin position="60"/>
        <end position="172"/>
    </location>
</feature>
<reference evidence="6" key="1">
    <citation type="submission" date="2017-09" db="EMBL/GenBank/DDBJ databases">
        <title>Depth-based differentiation of microbial function through sediment-hosted aquifers and enrichment of novel symbionts in the deep terrestrial subsurface.</title>
        <authorList>
            <person name="Probst A.J."/>
            <person name="Ladd B."/>
            <person name="Jarett J.K."/>
            <person name="Geller-Mcgrath D.E."/>
            <person name="Sieber C.M.K."/>
            <person name="Emerson J.B."/>
            <person name="Anantharaman K."/>
            <person name="Thomas B.C."/>
            <person name="Malmstrom R."/>
            <person name="Stieglmeier M."/>
            <person name="Klingl A."/>
            <person name="Woyke T."/>
            <person name="Ryan C.M."/>
            <person name="Banfield J.F."/>
        </authorList>
    </citation>
    <scope>NUCLEOTIDE SEQUENCE [LARGE SCALE GENOMIC DNA]</scope>
</reference>
<name>A0A2M6WZQ2_9BACT</name>
<evidence type="ECO:0000259" key="4">
    <source>
        <dbReference type="Pfam" id="PF13847"/>
    </source>
</evidence>
<dbReference type="Proteomes" id="UP000230731">
    <property type="component" value="Unassembled WGS sequence"/>
</dbReference>
<evidence type="ECO:0000256" key="3">
    <source>
        <dbReference type="ARBA" id="ARBA00022691"/>
    </source>
</evidence>
<dbReference type="PANTHER" id="PTHR43464">
    <property type="entry name" value="METHYLTRANSFERASE"/>
    <property type="match status" value="1"/>
</dbReference>
<protein>
    <recommendedName>
        <fullName evidence="4">Methyltransferase domain-containing protein</fullName>
    </recommendedName>
</protein>
<dbReference type="EMBL" id="PEZP01000021">
    <property type="protein sequence ID" value="PIT98235.1"/>
    <property type="molecule type" value="Genomic_DNA"/>
</dbReference>
<dbReference type="InterPro" id="IPR029063">
    <property type="entry name" value="SAM-dependent_MTases_sf"/>
</dbReference>
<evidence type="ECO:0000256" key="1">
    <source>
        <dbReference type="ARBA" id="ARBA00022603"/>
    </source>
</evidence>
<evidence type="ECO:0000256" key="2">
    <source>
        <dbReference type="ARBA" id="ARBA00022679"/>
    </source>
</evidence>
<dbReference type="Gene3D" id="3.40.50.150">
    <property type="entry name" value="Vaccinia Virus protein VP39"/>
    <property type="match status" value="1"/>
</dbReference>
<keyword evidence="3" id="KW-0949">S-adenosyl-L-methionine</keyword>
<dbReference type="CDD" id="cd02440">
    <property type="entry name" value="AdoMet_MTases"/>
    <property type="match status" value="1"/>
</dbReference>
<dbReference type="PANTHER" id="PTHR43464:SF19">
    <property type="entry name" value="UBIQUINONE BIOSYNTHESIS O-METHYLTRANSFERASE, MITOCHONDRIAL"/>
    <property type="match status" value="1"/>
</dbReference>
<dbReference type="AlphaFoldDB" id="A0A2M6WZQ2"/>
<accession>A0A2M6WZQ2</accession>
<proteinExistence type="predicted"/>
<keyword evidence="2" id="KW-0808">Transferase</keyword>
<evidence type="ECO:0000313" key="6">
    <source>
        <dbReference type="Proteomes" id="UP000230731"/>
    </source>
</evidence>